<organism evidence="1 2">
    <name type="scientific">Stephania cephalantha</name>
    <dbReference type="NCBI Taxonomy" id="152367"/>
    <lineage>
        <taxon>Eukaryota</taxon>
        <taxon>Viridiplantae</taxon>
        <taxon>Streptophyta</taxon>
        <taxon>Embryophyta</taxon>
        <taxon>Tracheophyta</taxon>
        <taxon>Spermatophyta</taxon>
        <taxon>Magnoliopsida</taxon>
        <taxon>Ranunculales</taxon>
        <taxon>Menispermaceae</taxon>
        <taxon>Menispermoideae</taxon>
        <taxon>Cissampelideae</taxon>
        <taxon>Stephania</taxon>
    </lineage>
</organism>
<accession>A0AAP0HI10</accession>
<dbReference type="EMBL" id="JBBNAG010000012">
    <property type="protein sequence ID" value="KAK9089218.1"/>
    <property type="molecule type" value="Genomic_DNA"/>
</dbReference>
<dbReference type="Proteomes" id="UP001419268">
    <property type="component" value="Unassembled WGS sequence"/>
</dbReference>
<reference evidence="1 2" key="1">
    <citation type="submission" date="2024-01" db="EMBL/GenBank/DDBJ databases">
        <title>Genome assemblies of Stephania.</title>
        <authorList>
            <person name="Yang L."/>
        </authorList>
    </citation>
    <scope>NUCLEOTIDE SEQUENCE [LARGE SCALE GENOMIC DNA]</scope>
    <source>
        <strain evidence="1">JXDWG</strain>
        <tissue evidence="1">Leaf</tissue>
    </source>
</reference>
<sequence length="176" mass="18413">MRNSVGRKVDFRPHLKGEEICDGAPLPALRAAVVASAGAAAAASSRHRCAGVAVAPSPLSRPPVDRAMPSQLQCSAVRPRRLAVPPSLKPLRRHQRRCWSAVEQLVRSRHQPRSRPASVSSLPRLLAAALGAVAAAASDSSSPDLLLSGCCRASRWDPAMVLAAIAAATAALRSVE</sequence>
<evidence type="ECO:0000313" key="1">
    <source>
        <dbReference type="EMBL" id="KAK9089218.1"/>
    </source>
</evidence>
<dbReference type="AlphaFoldDB" id="A0AAP0HI10"/>
<proteinExistence type="predicted"/>
<protein>
    <submittedName>
        <fullName evidence="1">Uncharacterized protein</fullName>
    </submittedName>
</protein>
<gene>
    <name evidence="1" type="ORF">Scep_028300</name>
</gene>
<keyword evidence="2" id="KW-1185">Reference proteome</keyword>
<name>A0AAP0HI10_9MAGN</name>
<comment type="caution">
    <text evidence="1">The sequence shown here is derived from an EMBL/GenBank/DDBJ whole genome shotgun (WGS) entry which is preliminary data.</text>
</comment>
<evidence type="ECO:0000313" key="2">
    <source>
        <dbReference type="Proteomes" id="UP001419268"/>
    </source>
</evidence>